<reference evidence="2 3" key="1">
    <citation type="submission" date="2018-08" db="EMBL/GenBank/DDBJ databases">
        <title>Lysobacter weifangensis sp. nov., a new member of the family 'Xanthomonadaceae', isolated from soil in a farmland.</title>
        <authorList>
            <person name="Zhao H."/>
        </authorList>
    </citation>
    <scope>NUCLEOTIDE SEQUENCE [LARGE SCALE GENOMIC DNA]</scope>
    <source>
        <strain evidence="2 3">WF-2</strain>
    </source>
</reference>
<evidence type="ECO:0000259" key="1">
    <source>
        <dbReference type="Pfam" id="PF09361"/>
    </source>
</evidence>
<feature type="domain" description="Phasin" evidence="1">
    <location>
        <begin position="6"/>
        <end position="107"/>
    </location>
</feature>
<dbReference type="InterPro" id="IPR018968">
    <property type="entry name" value="Phasin"/>
</dbReference>
<organism evidence="2 3">
    <name type="scientific">Cognatiluteimonas weifangensis</name>
    <dbReference type="NCBI Taxonomy" id="2303539"/>
    <lineage>
        <taxon>Bacteria</taxon>
        <taxon>Pseudomonadati</taxon>
        <taxon>Pseudomonadota</taxon>
        <taxon>Gammaproteobacteria</taxon>
        <taxon>Lysobacterales</taxon>
        <taxon>Lysobacteraceae</taxon>
        <taxon>Cognatiluteimonas</taxon>
    </lineage>
</organism>
<name>A0A372DQP9_9GAMM</name>
<keyword evidence="3" id="KW-1185">Reference proteome</keyword>
<dbReference type="AlphaFoldDB" id="A0A372DQP9"/>
<accession>A0A372DQP9</accession>
<evidence type="ECO:0000313" key="3">
    <source>
        <dbReference type="Proteomes" id="UP000262917"/>
    </source>
</evidence>
<gene>
    <name evidence="2" type="ORF">D0Y53_02180</name>
</gene>
<dbReference type="Proteomes" id="UP000262917">
    <property type="component" value="Unassembled WGS sequence"/>
</dbReference>
<dbReference type="Pfam" id="PF09361">
    <property type="entry name" value="Phasin_2"/>
    <property type="match status" value="1"/>
</dbReference>
<dbReference type="EMBL" id="QVPD01000002">
    <property type="protein sequence ID" value="RFP61891.1"/>
    <property type="molecule type" value="Genomic_DNA"/>
</dbReference>
<dbReference type="RefSeq" id="WP_117201567.1">
    <property type="nucleotide sequence ID" value="NZ_JBHTBK010000027.1"/>
</dbReference>
<comment type="caution">
    <text evidence="2">The sequence shown here is derived from an EMBL/GenBank/DDBJ whole genome shotgun (WGS) entry which is preliminary data.</text>
</comment>
<proteinExistence type="predicted"/>
<evidence type="ECO:0000313" key="2">
    <source>
        <dbReference type="EMBL" id="RFP61891.1"/>
    </source>
</evidence>
<sequence>MYQINEQFAAATRQFADAAAQVNRLALTNAEEVFGLQLAAIEQSVNATFAFWGELAEVRDADGLKAVWPKGVQVARENVERSISTGQEVLGRTLKANEAIGQVAKGQFEAAAAQAQAGVEKATKAAKAK</sequence>
<protein>
    <submittedName>
        <fullName evidence="2">Phasin family protein</fullName>
    </submittedName>
</protein>
<dbReference type="OrthoDB" id="6058047at2"/>